<comment type="caution">
    <text evidence="2">The sequence shown here is derived from an EMBL/GenBank/DDBJ whole genome shotgun (WGS) entry which is preliminary data.</text>
</comment>
<reference evidence="2" key="1">
    <citation type="journal article" date="2020" name="mSystems">
        <title>Genome- and Community-Level Interaction Insights into Carbon Utilization and Element Cycling Functions of Hydrothermarchaeota in Hydrothermal Sediment.</title>
        <authorList>
            <person name="Zhou Z."/>
            <person name="Liu Y."/>
            <person name="Xu W."/>
            <person name="Pan J."/>
            <person name="Luo Z.H."/>
            <person name="Li M."/>
        </authorList>
    </citation>
    <scope>NUCLEOTIDE SEQUENCE [LARGE SCALE GENOMIC DNA]</scope>
    <source>
        <strain evidence="2">SpSt-456</strain>
    </source>
</reference>
<evidence type="ECO:0000313" key="2">
    <source>
        <dbReference type="EMBL" id="HFK98204.1"/>
    </source>
</evidence>
<protein>
    <submittedName>
        <fullName evidence="2">Prepilin-type N-terminal cleavage/methylation domain-containing protein</fullName>
    </submittedName>
</protein>
<keyword evidence="1" id="KW-1133">Transmembrane helix</keyword>
<feature type="transmembrane region" description="Helical" evidence="1">
    <location>
        <begin position="27"/>
        <end position="46"/>
    </location>
</feature>
<accession>A0A831ZT81</accession>
<sequence>MGLLEEFPVGRWTGNCRGAEGFTLVELVVVLLILVVGSSLVLIRVGSGLMADESRRFAVEFSQLMRKARARAMVDGVPVAVCIDAARRVVYLSNHGGALSIPGPIGIEAEGLTRNLMDHPCSVLYPDGSAGGGLFKISRNDTVLARLQLDTVTGALLPYRVHP</sequence>
<dbReference type="NCBIfam" id="TIGR02532">
    <property type="entry name" value="IV_pilin_GFxxxE"/>
    <property type="match status" value="1"/>
</dbReference>
<dbReference type="InterPro" id="IPR012902">
    <property type="entry name" value="N_methyl_site"/>
</dbReference>
<organism evidence="2">
    <name type="scientific">Desulfacinum infernum</name>
    <dbReference type="NCBI Taxonomy" id="35837"/>
    <lineage>
        <taxon>Bacteria</taxon>
        <taxon>Pseudomonadati</taxon>
        <taxon>Thermodesulfobacteriota</taxon>
        <taxon>Syntrophobacteria</taxon>
        <taxon>Syntrophobacterales</taxon>
        <taxon>Syntrophobacteraceae</taxon>
        <taxon>Desulfacinum</taxon>
    </lineage>
</organism>
<name>A0A831ZT81_9BACT</name>
<dbReference type="PROSITE" id="PS00409">
    <property type="entry name" value="PROKAR_NTER_METHYL"/>
    <property type="match status" value="1"/>
</dbReference>
<keyword evidence="1" id="KW-0472">Membrane</keyword>
<dbReference type="Pfam" id="PF07963">
    <property type="entry name" value="N_methyl"/>
    <property type="match status" value="1"/>
</dbReference>
<dbReference type="SUPFAM" id="SSF54523">
    <property type="entry name" value="Pili subunits"/>
    <property type="match status" value="1"/>
</dbReference>
<dbReference type="AlphaFoldDB" id="A0A831ZT81"/>
<evidence type="ECO:0000256" key="1">
    <source>
        <dbReference type="SAM" id="Phobius"/>
    </source>
</evidence>
<dbReference type="EMBL" id="DSTK01000038">
    <property type="protein sequence ID" value="HFK98204.1"/>
    <property type="molecule type" value="Genomic_DNA"/>
</dbReference>
<proteinExistence type="predicted"/>
<dbReference type="InterPro" id="IPR045584">
    <property type="entry name" value="Pilin-like"/>
</dbReference>
<keyword evidence="1" id="KW-0812">Transmembrane</keyword>
<gene>
    <name evidence="2" type="ORF">ENS06_12910</name>
</gene>